<proteinExistence type="predicted"/>
<evidence type="ECO:0000313" key="3">
    <source>
        <dbReference type="Proteomes" id="UP000632125"/>
    </source>
</evidence>
<dbReference type="InterPro" id="IPR048147">
    <property type="entry name" value="CBO0543-like"/>
</dbReference>
<keyword evidence="3" id="KW-1185">Reference proteome</keyword>
<comment type="caution">
    <text evidence="2">The sequence shown here is derived from an EMBL/GenBank/DDBJ whole genome shotgun (WGS) entry which is preliminary data.</text>
</comment>
<dbReference type="NCBIfam" id="NF041644">
    <property type="entry name" value="CBO0543_fam"/>
    <property type="match status" value="1"/>
</dbReference>
<keyword evidence="1" id="KW-0472">Membrane</keyword>
<keyword evidence="1" id="KW-0812">Transmembrane</keyword>
<feature type="transmembrane region" description="Helical" evidence="1">
    <location>
        <begin position="61"/>
        <end position="79"/>
    </location>
</feature>
<dbReference type="EMBL" id="JACXIY010000061">
    <property type="protein sequence ID" value="MBD2872815.1"/>
    <property type="molecule type" value="Genomic_DNA"/>
</dbReference>
<dbReference type="RefSeq" id="WP_190867858.1">
    <property type="nucleotide sequence ID" value="NZ_JACXIY010000061.1"/>
</dbReference>
<accession>A0A927CWI7</accession>
<protein>
    <submittedName>
        <fullName evidence="2">Uncharacterized protein</fullName>
    </submittedName>
</protein>
<name>A0A927CWI7_9BACL</name>
<gene>
    <name evidence="2" type="ORF">IDH41_30070</name>
</gene>
<dbReference type="AlphaFoldDB" id="A0A927CWI7"/>
<evidence type="ECO:0000256" key="1">
    <source>
        <dbReference type="SAM" id="Phobius"/>
    </source>
</evidence>
<evidence type="ECO:0000313" key="2">
    <source>
        <dbReference type="EMBL" id="MBD2872815.1"/>
    </source>
</evidence>
<sequence>MHFALGVITLICAWRWGDWRNWKQYHHTMMYFALGNLLYNFLSANHFLWKLNPDFMPNHSMTEMVYTFVTFPATALLFLTNYPDGRKKKRLHYLQWIGIYVIVEWFFRDTGRILYQHGWSLMWSAIFDITMFPMLRLHYKRPLLAYAISAVLCVFWVMLFDVPVDVPIEKRGG</sequence>
<organism evidence="2 3">
    <name type="scientific">Paenibacillus arenilitoris</name>
    <dbReference type="NCBI Taxonomy" id="2772299"/>
    <lineage>
        <taxon>Bacteria</taxon>
        <taxon>Bacillati</taxon>
        <taxon>Bacillota</taxon>
        <taxon>Bacilli</taxon>
        <taxon>Bacillales</taxon>
        <taxon>Paenibacillaceae</taxon>
        <taxon>Paenibacillus</taxon>
    </lineage>
</organism>
<feature type="transmembrane region" description="Helical" evidence="1">
    <location>
        <begin position="29"/>
        <end position="49"/>
    </location>
</feature>
<dbReference type="Proteomes" id="UP000632125">
    <property type="component" value="Unassembled WGS sequence"/>
</dbReference>
<keyword evidence="1" id="KW-1133">Transmembrane helix</keyword>
<reference evidence="2" key="1">
    <citation type="submission" date="2020-09" db="EMBL/GenBank/DDBJ databases">
        <title>A novel bacterium of genus Paenibacillus, isolated from South China Sea.</title>
        <authorList>
            <person name="Huang H."/>
            <person name="Mo K."/>
            <person name="Hu Y."/>
        </authorList>
    </citation>
    <scope>NUCLEOTIDE SEQUENCE</scope>
    <source>
        <strain evidence="2">IB182493</strain>
    </source>
</reference>
<feature type="transmembrane region" description="Helical" evidence="1">
    <location>
        <begin position="143"/>
        <end position="160"/>
    </location>
</feature>